<dbReference type="PANTHER" id="PTHR19375">
    <property type="entry name" value="HEAT SHOCK PROTEIN 70KDA"/>
    <property type="match status" value="1"/>
</dbReference>
<keyword evidence="7 13" id="KW-0067">ATP-binding</keyword>
<dbReference type="InterPro" id="IPR029047">
    <property type="entry name" value="HSP70_peptide-bd_sf"/>
</dbReference>
<dbReference type="Gene3D" id="3.30.420.40">
    <property type="match status" value="2"/>
</dbReference>
<keyword evidence="15" id="KW-1185">Reference proteome</keyword>
<evidence type="ECO:0000256" key="11">
    <source>
        <dbReference type="ARBA" id="ARBA00030945"/>
    </source>
</evidence>
<keyword evidence="8" id="KW-0346">Stress response</keyword>
<evidence type="ECO:0000256" key="13">
    <source>
        <dbReference type="RuleBase" id="RU003322"/>
    </source>
</evidence>
<keyword evidence="9" id="KW-0143">Chaperone</keyword>
<protein>
    <recommendedName>
        <fullName evidence="3">Chaperone protein DnaK</fullName>
    </recommendedName>
    <alternativeName>
        <fullName evidence="4">Chaperone protein dnaK</fullName>
    </alternativeName>
    <alternativeName>
        <fullName evidence="12">HSP70</fullName>
    </alternativeName>
    <alternativeName>
        <fullName evidence="11">Heat shock 70 kDa protein</fullName>
    </alternativeName>
    <alternativeName>
        <fullName evidence="10">Heat shock protein 70</fullName>
    </alternativeName>
</protein>
<dbReference type="PROSITE" id="PS00329">
    <property type="entry name" value="HSP70_2"/>
    <property type="match status" value="1"/>
</dbReference>
<evidence type="ECO:0000256" key="6">
    <source>
        <dbReference type="ARBA" id="ARBA00022741"/>
    </source>
</evidence>
<dbReference type="EMBL" id="CP060715">
    <property type="protein sequence ID" value="QNN61693.1"/>
    <property type="molecule type" value="Genomic_DNA"/>
</dbReference>
<dbReference type="Proteomes" id="UP000515928">
    <property type="component" value="Chromosome"/>
</dbReference>
<evidence type="ECO:0000256" key="2">
    <source>
        <dbReference type="ARBA" id="ARBA00007381"/>
    </source>
</evidence>
<dbReference type="PRINTS" id="PR00301">
    <property type="entry name" value="HEATSHOCK70"/>
</dbReference>
<dbReference type="SUPFAM" id="SSF100920">
    <property type="entry name" value="Heat shock protein 70kD (HSP70), peptide-binding domain"/>
    <property type="match status" value="1"/>
</dbReference>
<dbReference type="GO" id="GO:0140662">
    <property type="term" value="F:ATP-dependent protein folding chaperone"/>
    <property type="evidence" value="ECO:0007669"/>
    <property type="project" value="InterPro"/>
</dbReference>
<dbReference type="SUPFAM" id="SSF53067">
    <property type="entry name" value="Actin-like ATPase domain"/>
    <property type="match status" value="2"/>
</dbReference>
<accession>A0A7G9S1G8</accession>
<dbReference type="InterPro" id="IPR018181">
    <property type="entry name" value="Heat_shock_70_CS"/>
</dbReference>
<evidence type="ECO:0000313" key="15">
    <source>
        <dbReference type="Proteomes" id="UP000515928"/>
    </source>
</evidence>
<dbReference type="InterPro" id="IPR043129">
    <property type="entry name" value="ATPase_NBD"/>
</dbReference>
<dbReference type="GO" id="GO:0005524">
    <property type="term" value="F:ATP binding"/>
    <property type="evidence" value="ECO:0007669"/>
    <property type="project" value="UniProtKB-KW"/>
</dbReference>
<comment type="similarity">
    <text evidence="2 13">Belongs to the heat shock protein 70 family.</text>
</comment>
<evidence type="ECO:0000256" key="4">
    <source>
        <dbReference type="ARBA" id="ARBA00017249"/>
    </source>
</evidence>
<keyword evidence="5" id="KW-0597">Phosphoprotein</keyword>
<evidence type="ECO:0000256" key="8">
    <source>
        <dbReference type="ARBA" id="ARBA00023016"/>
    </source>
</evidence>
<evidence type="ECO:0000256" key="7">
    <source>
        <dbReference type="ARBA" id="ARBA00022840"/>
    </source>
</evidence>
<proteinExistence type="inferred from homology"/>
<dbReference type="Gene3D" id="2.60.34.10">
    <property type="entry name" value="Substrate Binding Domain Of DNAk, Chain A, domain 1"/>
    <property type="match status" value="1"/>
</dbReference>
<dbReference type="Gene3D" id="3.90.640.10">
    <property type="entry name" value="Actin, Chain A, domain 4"/>
    <property type="match status" value="1"/>
</dbReference>
<evidence type="ECO:0000256" key="1">
    <source>
        <dbReference type="ARBA" id="ARBA00002290"/>
    </source>
</evidence>
<evidence type="ECO:0000313" key="14">
    <source>
        <dbReference type="EMBL" id="QNN61693.1"/>
    </source>
</evidence>
<evidence type="ECO:0000256" key="9">
    <source>
        <dbReference type="ARBA" id="ARBA00023186"/>
    </source>
</evidence>
<evidence type="ECO:0000256" key="5">
    <source>
        <dbReference type="ARBA" id="ARBA00022553"/>
    </source>
</evidence>
<evidence type="ECO:0000256" key="3">
    <source>
        <dbReference type="ARBA" id="ARBA00014415"/>
    </source>
</evidence>
<dbReference type="RefSeq" id="WP_187534889.1">
    <property type="nucleotide sequence ID" value="NZ_CBCSHU010000015.1"/>
</dbReference>
<evidence type="ECO:0000256" key="10">
    <source>
        <dbReference type="ARBA" id="ARBA00030019"/>
    </source>
</evidence>
<organism evidence="14 15">
    <name type="scientific">Erysipelothrix inopinata</name>
    <dbReference type="NCBI Taxonomy" id="225084"/>
    <lineage>
        <taxon>Bacteria</taxon>
        <taxon>Bacillati</taxon>
        <taxon>Bacillota</taxon>
        <taxon>Erysipelotrichia</taxon>
        <taxon>Erysipelotrichales</taxon>
        <taxon>Erysipelotrichaceae</taxon>
        <taxon>Erysipelothrix</taxon>
    </lineage>
</organism>
<dbReference type="KEGG" id="eio:H9L01_04880"/>
<dbReference type="FunFam" id="3.30.420.40:FF:000545">
    <property type="entry name" value="Endoplasmic reticulum chaperone BiP"/>
    <property type="match status" value="1"/>
</dbReference>
<dbReference type="AlphaFoldDB" id="A0A7G9S1G8"/>
<keyword evidence="6 13" id="KW-0547">Nucleotide-binding</keyword>
<dbReference type="InterPro" id="IPR013126">
    <property type="entry name" value="Hsp_70_fam"/>
</dbReference>
<gene>
    <name evidence="14" type="ORF">H9L01_04880</name>
</gene>
<sequence length="564" mass="63104">MRVAIDLGTTNSLVTMRNNGKTEIIPNQFGKLVTPSVVYSRKNKVYVGELAHQHELEDPANTFRVFKRSMGKSDEFGSDKLNAIDLSSLIIKQLINDAESYTGEVVDEVVVSVPAYFTDSQRQATRQSALRCGVECNRIINEPSAAALAYYAETKQEGMVLVFDFGGGTLDVTVVDIFDNIVDIVSISGDNNLGGHDIDLIINDAVLEQHPELSKISLEQRKVLDKKLEDMKISLSENEEAKNSINIDGQEYELSITQKDLINRSHSILLKIRGVVSRALTDAGIKSSDIDDVVCVGGSCKSIIIQEYLRELMKQNINIKVNPDEAIVVGLGMMLAIMDREIEYKDIVLTDVCPFSLGVQMINDVYSPIIRRNTTLPTSKTNYYVTVGDNQMYINFSVYQGESVMASVNKLLMSTDIKVNRKPKGEAGAYVTFSYDINGILKVEIKGDDVKQEYQNEILTNTLIPKKEIEKAQALIRNLDVQKSMGREELLNARFGRLSYEISASQSQQLQALYLNYQEEKQNLSKGEMILLINKVNSSLDYLEKTADNPFDNPKFESSNNKYN</sequence>
<dbReference type="PROSITE" id="PS00297">
    <property type="entry name" value="HSP70_1"/>
    <property type="match status" value="1"/>
</dbReference>
<reference evidence="14 15" key="1">
    <citation type="submission" date="2020-08" db="EMBL/GenBank/DDBJ databases">
        <title>Genome sequence of Erysipelothrix inopinata DSM 15511T.</title>
        <authorList>
            <person name="Hyun D.-W."/>
            <person name="Bae J.-W."/>
        </authorList>
    </citation>
    <scope>NUCLEOTIDE SEQUENCE [LARGE SCALE GENOMIC DNA]</scope>
    <source>
        <strain evidence="14 15">DSM 15511</strain>
    </source>
</reference>
<dbReference type="Pfam" id="PF00012">
    <property type="entry name" value="HSP70"/>
    <property type="match status" value="2"/>
</dbReference>
<comment type="function">
    <text evidence="1">Acts as a chaperone.</text>
</comment>
<name>A0A7G9S1G8_9FIRM</name>
<evidence type="ECO:0000256" key="12">
    <source>
        <dbReference type="ARBA" id="ARBA00033103"/>
    </source>
</evidence>